<feature type="transmembrane region" description="Helical" evidence="1">
    <location>
        <begin position="21"/>
        <end position="42"/>
    </location>
</feature>
<organism evidence="2 3">
    <name type="scientific">Rhodocollybia butyracea</name>
    <dbReference type="NCBI Taxonomy" id="206335"/>
    <lineage>
        <taxon>Eukaryota</taxon>
        <taxon>Fungi</taxon>
        <taxon>Dikarya</taxon>
        <taxon>Basidiomycota</taxon>
        <taxon>Agaricomycotina</taxon>
        <taxon>Agaricomycetes</taxon>
        <taxon>Agaricomycetidae</taxon>
        <taxon>Agaricales</taxon>
        <taxon>Marasmiineae</taxon>
        <taxon>Omphalotaceae</taxon>
        <taxon>Rhodocollybia</taxon>
    </lineage>
</organism>
<gene>
    <name evidence="2" type="ORF">BDP27DRAFT_1534430</name>
</gene>
<evidence type="ECO:0000256" key="1">
    <source>
        <dbReference type="SAM" id="Phobius"/>
    </source>
</evidence>
<keyword evidence="3" id="KW-1185">Reference proteome</keyword>
<feature type="transmembrane region" description="Helical" evidence="1">
    <location>
        <begin position="140"/>
        <end position="163"/>
    </location>
</feature>
<reference evidence="2" key="1">
    <citation type="submission" date="2020-11" db="EMBL/GenBank/DDBJ databases">
        <authorList>
            <consortium name="DOE Joint Genome Institute"/>
            <person name="Ahrendt S."/>
            <person name="Riley R."/>
            <person name="Andreopoulos W."/>
            <person name="Labutti K."/>
            <person name="Pangilinan J."/>
            <person name="Ruiz-Duenas F.J."/>
            <person name="Barrasa J.M."/>
            <person name="Sanchez-Garcia M."/>
            <person name="Camarero S."/>
            <person name="Miyauchi S."/>
            <person name="Serrano A."/>
            <person name="Linde D."/>
            <person name="Babiker R."/>
            <person name="Drula E."/>
            <person name="Ayuso-Fernandez I."/>
            <person name="Pacheco R."/>
            <person name="Padilla G."/>
            <person name="Ferreira P."/>
            <person name="Barriuso J."/>
            <person name="Kellner H."/>
            <person name="Castanera R."/>
            <person name="Alfaro M."/>
            <person name="Ramirez L."/>
            <person name="Pisabarro A.G."/>
            <person name="Kuo A."/>
            <person name="Tritt A."/>
            <person name="Lipzen A."/>
            <person name="He G."/>
            <person name="Yan M."/>
            <person name="Ng V."/>
            <person name="Cullen D."/>
            <person name="Martin F."/>
            <person name="Rosso M.-N."/>
            <person name="Henrissat B."/>
            <person name="Hibbett D."/>
            <person name="Martinez A.T."/>
            <person name="Grigoriev I.V."/>
        </authorList>
    </citation>
    <scope>NUCLEOTIDE SEQUENCE</scope>
    <source>
        <strain evidence="2">AH 40177</strain>
    </source>
</reference>
<evidence type="ECO:0000313" key="3">
    <source>
        <dbReference type="Proteomes" id="UP000772434"/>
    </source>
</evidence>
<keyword evidence="1" id="KW-1133">Transmembrane helix</keyword>
<dbReference type="AlphaFoldDB" id="A0A9P5PKV4"/>
<keyword evidence="1" id="KW-0472">Membrane</keyword>
<dbReference type="EMBL" id="JADNRY010000070">
    <property type="protein sequence ID" value="KAF9067634.1"/>
    <property type="molecule type" value="Genomic_DNA"/>
</dbReference>
<evidence type="ECO:0000313" key="2">
    <source>
        <dbReference type="EMBL" id="KAF9067634.1"/>
    </source>
</evidence>
<keyword evidence="1" id="KW-0812">Transmembrane</keyword>
<dbReference type="Proteomes" id="UP000772434">
    <property type="component" value="Unassembled WGS sequence"/>
</dbReference>
<accession>A0A9P5PKV4</accession>
<feature type="transmembrane region" description="Helical" evidence="1">
    <location>
        <begin position="104"/>
        <end position="128"/>
    </location>
</feature>
<feature type="transmembrane region" description="Helical" evidence="1">
    <location>
        <begin position="170"/>
        <end position="189"/>
    </location>
</feature>
<sequence>MSLPSQSPSNEDLAIIQSQLNFGYVIQMTAVVMIWDIVIHIADDVKLLFLLGRCRPPTIVYFLSRLMLGNRFFSLINSCIIIAVFTLFQFFIRVKVIYCEGSRLKTGIFLALWVFASGGASFTVYAVGQPCTNHDPTDTGYWIRMSLPVIAIFIYDSCVFLAISYRIYHLSLLFIAANPGQIVLLWVVIQRQKGTGEANPHAEIQGKGVDHCGKGTSILDSSNIARWPVLLFNKRNYWGRNT</sequence>
<proteinExistence type="predicted"/>
<dbReference type="OrthoDB" id="3038990at2759"/>
<feature type="transmembrane region" description="Helical" evidence="1">
    <location>
        <begin position="72"/>
        <end position="92"/>
    </location>
</feature>
<comment type="caution">
    <text evidence="2">The sequence shown here is derived from an EMBL/GenBank/DDBJ whole genome shotgun (WGS) entry which is preliminary data.</text>
</comment>
<protein>
    <submittedName>
        <fullName evidence="2">Uncharacterized protein</fullName>
    </submittedName>
</protein>
<name>A0A9P5PKV4_9AGAR</name>